<dbReference type="PANTHER" id="PTHR16021">
    <property type="entry name" value="MANSC DOMAIN CONTAINING PROTEIN 1"/>
    <property type="match status" value="1"/>
</dbReference>
<dbReference type="Proteomes" id="UP000076874">
    <property type="component" value="Unassembled WGS sequence"/>
</dbReference>
<evidence type="ECO:0000313" key="4">
    <source>
        <dbReference type="Proteomes" id="UP000076874"/>
    </source>
</evidence>
<gene>
    <name evidence="3" type="ORF">SPI_06712</name>
</gene>
<dbReference type="Pfam" id="PF24483">
    <property type="entry name" value="DUF7582"/>
    <property type="match status" value="1"/>
</dbReference>
<feature type="compositionally biased region" description="Polar residues" evidence="1">
    <location>
        <begin position="269"/>
        <end position="279"/>
    </location>
</feature>
<proteinExistence type="predicted"/>
<feature type="region of interest" description="Disordered" evidence="1">
    <location>
        <begin position="206"/>
        <end position="306"/>
    </location>
</feature>
<dbReference type="AlphaFoldDB" id="A0A167RIR3"/>
<evidence type="ECO:0000313" key="3">
    <source>
        <dbReference type="EMBL" id="OAA58639.1"/>
    </source>
</evidence>
<feature type="compositionally biased region" description="Low complexity" evidence="1">
    <location>
        <begin position="93"/>
        <end position="107"/>
    </location>
</feature>
<dbReference type="InterPro" id="IPR052660">
    <property type="entry name" value="Erythrocyte_Invasion_ImmMod"/>
</dbReference>
<dbReference type="PANTHER" id="PTHR16021:SF13">
    <property type="entry name" value="ETS DOMAIN-CONTAINING PROTEIN-RELATED"/>
    <property type="match status" value="1"/>
</dbReference>
<organism evidence="3 4">
    <name type="scientific">Niveomyces insectorum RCEF 264</name>
    <dbReference type="NCBI Taxonomy" id="1081102"/>
    <lineage>
        <taxon>Eukaryota</taxon>
        <taxon>Fungi</taxon>
        <taxon>Dikarya</taxon>
        <taxon>Ascomycota</taxon>
        <taxon>Pezizomycotina</taxon>
        <taxon>Sordariomycetes</taxon>
        <taxon>Hypocreomycetidae</taxon>
        <taxon>Hypocreales</taxon>
        <taxon>Cordycipitaceae</taxon>
        <taxon>Niveomyces</taxon>
    </lineage>
</organism>
<feature type="compositionally biased region" description="Acidic residues" evidence="1">
    <location>
        <begin position="113"/>
        <end position="128"/>
    </location>
</feature>
<dbReference type="EMBL" id="AZHD01000012">
    <property type="protein sequence ID" value="OAA58639.1"/>
    <property type="molecule type" value="Genomic_DNA"/>
</dbReference>
<feature type="region of interest" description="Disordered" evidence="1">
    <location>
        <begin position="439"/>
        <end position="461"/>
    </location>
</feature>
<feature type="region of interest" description="Disordered" evidence="1">
    <location>
        <begin position="664"/>
        <end position="692"/>
    </location>
</feature>
<comment type="caution">
    <text evidence="3">The sequence shown here is derived from an EMBL/GenBank/DDBJ whole genome shotgun (WGS) entry which is preliminary data.</text>
</comment>
<feature type="region of interest" description="Disordered" evidence="1">
    <location>
        <begin position="539"/>
        <end position="568"/>
    </location>
</feature>
<reference evidence="3 4" key="1">
    <citation type="journal article" date="2016" name="Genome Biol. Evol.">
        <title>Divergent and convergent evolution of fungal pathogenicity.</title>
        <authorList>
            <person name="Shang Y."/>
            <person name="Xiao G."/>
            <person name="Zheng P."/>
            <person name="Cen K."/>
            <person name="Zhan S."/>
            <person name="Wang C."/>
        </authorList>
    </citation>
    <scope>NUCLEOTIDE SEQUENCE [LARGE SCALE GENOMIC DNA]</scope>
    <source>
        <strain evidence="3 4">RCEF 264</strain>
    </source>
</reference>
<accession>A0A167RIR3</accession>
<feature type="compositionally biased region" description="Basic and acidic residues" evidence="1">
    <location>
        <begin position="545"/>
        <end position="556"/>
    </location>
</feature>
<feature type="compositionally biased region" description="Low complexity" evidence="1">
    <location>
        <begin position="142"/>
        <end position="155"/>
    </location>
</feature>
<protein>
    <recommendedName>
        <fullName evidence="2">DUF7582 domain-containing protein</fullName>
    </recommendedName>
</protein>
<feature type="region of interest" description="Disordered" evidence="1">
    <location>
        <begin position="584"/>
        <end position="625"/>
    </location>
</feature>
<feature type="region of interest" description="Disordered" evidence="1">
    <location>
        <begin position="62"/>
        <end position="182"/>
    </location>
</feature>
<dbReference type="STRING" id="1081102.A0A167RIR3"/>
<feature type="compositionally biased region" description="Pro residues" evidence="1">
    <location>
        <begin position="168"/>
        <end position="178"/>
    </location>
</feature>
<feature type="compositionally biased region" description="Acidic residues" evidence="1">
    <location>
        <begin position="557"/>
        <end position="568"/>
    </location>
</feature>
<feature type="compositionally biased region" description="Low complexity" evidence="1">
    <location>
        <begin position="206"/>
        <end position="254"/>
    </location>
</feature>
<evidence type="ECO:0000256" key="1">
    <source>
        <dbReference type="SAM" id="MobiDB-lite"/>
    </source>
</evidence>
<keyword evidence="4" id="KW-1185">Reference proteome</keyword>
<evidence type="ECO:0000259" key="2">
    <source>
        <dbReference type="Pfam" id="PF24483"/>
    </source>
</evidence>
<dbReference type="InterPro" id="IPR056004">
    <property type="entry name" value="DUF7582"/>
</dbReference>
<feature type="compositionally biased region" description="Low complexity" evidence="1">
    <location>
        <begin position="66"/>
        <end position="85"/>
    </location>
</feature>
<dbReference type="OrthoDB" id="5350192at2759"/>
<feature type="compositionally biased region" description="Acidic residues" evidence="1">
    <location>
        <begin position="595"/>
        <end position="615"/>
    </location>
</feature>
<sequence length="932" mass="97458">MSLKNLISSPLEAGTSVLDAHRLPSHVEAALEYTARRLARKALTIDLVVIRRAYQLPVATDAPLRASSASSASSSSTSTSPCSLSSPPPPAPATASMPAWPSTSASAFRATDDDNDDNDNNDDDDDDGAPGHVPPEATINTSPILSSSSSFPSVSTAPHTQLPSFPSLAPPPPPPPPASRSRFTSAFKSLVRAGTLPNIISPHSFSFSSHSPASSSSPAAFSPTLSSASSASHSTISSSSSSSSSFTSVFSASPTDGAVPAKRTRPRRSGSTNNNAAIPTTTTTTTDLDRCQQQPGGPFRPLPARRATSTTASTALTSVATTTFPGDAAAFGIRLVHADDLPPRHEKMLQHALTKAARKFQLSPNWLAAASALGLPGDLVRRSREQNRVLFAAPGLVLRAPDHLYTFKAALCSYAATGDRYRLEDAVDELRRYVLARRGREQQQHHHHHLHLHQQQQRRPPRLAKRELLREYPSLTGFAETHLADVSRMYSRAYGGPEHECGIEADGLSSSPPVVFPHAVAAGVPAGVPAAAMVTALSTQPRYSGESERSDTRETDDAGEASDADSDDLGSFVHFIDAEDEDNLGSVGAEHNDNDNENDNEDGEDDESDEHDENELATPTAPSAAHAGALAWPVFPSLAGPPTPSLARAEAELAKALNMSLPADDEPAVQQQQQDYEETAQEQPESPILGRIGSVPAPIALVLEAAEPAASGTETAAASASVPASCMDATSVLVEPHDASHHAGEKAKESADAAIARPPVAAVVVVPVTPLANMGTLAPASPKAPTSPTAQKIPVLKLQTSFAAVAVPRPQTQAQVQAQDGNDEQDGQLTARPVSCVRTTNGGGGSFFWGNGSSIGAVLQQQQQQDEATAPGLRGSTATLLSPVSVLSPVAGPDAAGPLPPTTYDDISPITRSEWGFLMGDQLGRQVTVTTF</sequence>
<name>A0A167RIR3_9HYPO</name>
<feature type="domain" description="DUF7582" evidence="2">
    <location>
        <begin position="332"/>
        <end position="445"/>
    </location>
</feature>